<keyword evidence="14 18" id="KW-0830">Ubiquinone</keyword>
<feature type="transmembrane region" description="Helical" evidence="18">
    <location>
        <begin position="12"/>
        <end position="34"/>
    </location>
</feature>
<dbReference type="EMBL" id="KY798413">
    <property type="protein sequence ID" value="ATU74739.1"/>
    <property type="molecule type" value="Genomic_DNA"/>
</dbReference>
<comment type="catalytic activity">
    <reaction evidence="17 18">
        <text>a ubiquinone + NADH + 5 H(+)(in) = a ubiquinol + NAD(+) + 4 H(+)(out)</text>
        <dbReference type="Rhea" id="RHEA:29091"/>
        <dbReference type="Rhea" id="RHEA-COMP:9565"/>
        <dbReference type="Rhea" id="RHEA-COMP:9566"/>
        <dbReference type="ChEBI" id="CHEBI:15378"/>
        <dbReference type="ChEBI" id="CHEBI:16389"/>
        <dbReference type="ChEBI" id="CHEBI:17976"/>
        <dbReference type="ChEBI" id="CHEBI:57540"/>
        <dbReference type="ChEBI" id="CHEBI:57945"/>
        <dbReference type="EC" id="7.1.1.2"/>
    </reaction>
</comment>
<protein>
    <recommendedName>
        <fullName evidence="5 18">NADH-ubiquinone oxidoreductase chain 2</fullName>
        <ecNumber evidence="4 18">7.1.1.2</ecNumber>
    </recommendedName>
</protein>
<evidence type="ECO:0000256" key="7">
    <source>
        <dbReference type="ARBA" id="ARBA00022660"/>
    </source>
</evidence>
<evidence type="ECO:0000256" key="9">
    <source>
        <dbReference type="ARBA" id="ARBA00022792"/>
    </source>
</evidence>
<geneLocation type="mitochondrion" evidence="20"/>
<feature type="transmembrane region" description="Helical" evidence="18">
    <location>
        <begin position="315"/>
        <end position="332"/>
    </location>
</feature>
<dbReference type="InterPro" id="IPR003917">
    <property type="entry name" value="NADH_UbQ_OxRdtase_chain2"/>
</dbReference>
<feature type="transmembrane region" description="Helical" evidence="18">
    <location>
        <begin position="193"/>
        <end position="213"/>
    </location>
</feature>
<evidence type="ECO:0000256" key="4">
    <source>
        <dbReference type="ARBA" id="ARBA00012944"/>
    </source>
</evidence>
<dbReference type="InterPro" id="IPR050175">
    <property type="entry name" value="Complex_I_Subunit_2"/>
</dbReference>
<evidence type="ECO:0000256" key="18">
    <source>
        <dbReference type="RuleBase" id="RU003403"/>
    </source>
</evidence>
<feature type="transmembrane region" description="Helical" evidence="18">
    <location>
        <begin position="144"/>
        <end position="162"/>
    </location>
</feature>
<evidence type="ECO:0000313" key="20">
    <source>
        <dbReference type="EMBL" id="ATU74739.1"/>
    </source>
</evidence>
<feature type="transmembrane region" description="Helical" evidence="18">
    <location>
        <begin position="272"/>
        <end position="295"/>
    </location>
</feature>
<keyword evidence="8 18" id="KW-0812">Transmembrane</keyword>
<keyword evidence="11 18" id="KW-0249">Electron transport</keyword>
<dbReference type="PRINTS" id="PR01436">
    <property type="entry name" value="NADHDHGNASE2"/>
</dbReference>
<evidence type="ECO:0000256" key="10">
    <source>
        <dbReference type="ARBA" id="ARBA00022967"/>
    </source>
</evidence>
<dbReference type="GO" id="GO:0005743">
    <property type="term" value="C:mitochondrial inner membrane"/>
    <property type="evidence" value="ECO:0007669"/>
    <property type="project" value="UniProtKB-SubCell"/>
</dbReference>
<keyword evidence="10 18" id="KW-1278">Translocase</keyword>
<evidence type="ECO:0000256" key="14">
    <source>
        <dbReference type="ARBA" id="ARBA00023075"/>
    </source>
</evidence>
<keyword evidence="15 18" id="KW-0496">Mitochondrion</keyword>
<evidence type="ECO:0000256" key="11">
    <source>
        <dbReference type="ARBA" id="ARBA00022982"/>
    </source>
</evidence>
<dbReference type="GO" id="GO:0006120">
    <property type="term" value="P:mitochondrial electron transport, NADH to ubiquinone"/>
    <property type="evidence" value="ECO:0007669"/>
    <property type="project" value="InterPro"/>
</dbReference>
<dbReference type="EC" id="7.1.1.2" evidence="4 18"/>
<evidence type="ECO:0000256" key="8">
    <source>
        <dbReference type="ARBA" id="ARBA00022692"/>
    </source>
</evidence>
<organism evidence="20">
    <name type="scientific">Coptotettix longjiangensis</name>
    <dbReference type="NCBI Taxonomy" id="510003"/>
    <lineage>
        <taxon>Eukaryota</taxon>
        <taxon>Metazoa</taxon>
        <taxon>Ecdysozoa</taxon>
        <taxon>Arthropoda</taxon>
        <taxon>Hexapoda</taxon>
        <taxon>Insecta</taxon>
        <taxon>Pterygota</taxon>
        <taxon>Neoptera</taxon>
        <taxon>Polyneoptera</taxon>
        <taxon>Orthoptera</taxon>
        <taxon>Caelifera</taxon>
        <taxon>Acrididea</taxon>
        <taxon>Tetrigoidea</taxon>
        <taxon>Tetrigidae</taxon>
        <taxon>Tetriginae</taxon>
        <taxon>Coptotettix</taxon>
    </lineage>
</organism>
<comment type="function">
    <text evidence="1">Core subunit of the mitochondrial membrane respiratory chain NADH dehydrogenase (Complex I) that is believed to belong to the minimal assembly required for catalysis. Complex I functions in the transfer of electrons from NADH to the respiratory chain. The immediate electron acceptor for the enzyme is believed to be ubiquinone.</text>
</comment>
<name>A0A343QNP3_9ORTH</name>
<dbReference type="Pfam" id="PF00361">
    <property type="entry name" value="Proton_antipo_M"/>
    <property type="match status" value="1"/>
</dbReference>
<keyword evidence="7 18" id="KW-0679">Respiratory chain</keyword>
<feature type="domain" description="NADH:quinone oxidoreductase/Mrp antiporter transmembrane" evidence="19">
    <location>
        <begin position="24"/>
        <end position="279"/>
    </location>
</feature>
<evidence type="ECO:0000256" key="2">
    <source>
        <dbReference type="ARBA" id="ARBA00004448"/>
    </source>
</evidence>
<evidence type="ECO:0000256" key="6">
    <source>
        <dbReference type="ARBA" id="ARBA00022448"/>
    </source>
</evidence>
<dbReference type="AlphaFoldDB" id="A0A343QNP3"/>
<evidence type="ECO:0000256" key="16">
    <source>
        <dbReference type="ARBA" id="ARBA00023136"/>
    </source>
</evidence>
<feature type="transmembrane region" description="Helical" evidence="18">
    <location>
        <begin position="88"/>
        <end position="109"/>
    </location>
</feature>
<comment type="similarity">
    <text evidence="3 18">Belongs to the complex I subunit 2 family.</text>
</comment>
<evidence type="ECO:0000256" key="5">
    <source>
        <dbReference type="ARBA" id="ARBA00021008"/>
    </source>
</evidence>
<accession>A0A343QNP3</accession>
<evidence type="ECO:0000256" key="13">
    <source>
        <dbReference type="ARBA" id="ARBA00023027"/>
    </source>
</evidence>
<keyword evidence="6" id="KW-0813">Transport</keyword>
<comment type="function">
    <text evidence="18">Core subunit of the mitochondrial membrane respiratory chain NADH dehydrogenase (Complex I) which catalyzes electron transfer from NADH through the respiratory chain, using ubiquinone as an electron acceptor. Essential for the catalytic activity and assembly of complex I.</text>
</comment>
<proteinExistence type="inferred from homology"/>
<dbReference type="InterPro" id="IPR001750">
    <property type="entry name" value="ND/Mrp_TM"/>
</dbReference>
<dbReference type="PANTHER" id="PTHR46552:SF1">
    <property type="entry name" value="NADH-UBIQUINONE OXIDOREDUCTASE CHAIN 2"/>
    <property type="match status" value="1"/>
</dbReference>
<evidence type="ECO:0000256" key="3">
    <source>
        <dbReference type="ARBA" id="ARBA00007012"/>
    </source>
</evidence>
<feature type="transmembrane region" description="Helical" evidence="18">
    <location>
        <begin position="54"/>
        <end position="76"/>
    </location>
</feature>
<evidence type="ECO:0000256" key="15">
    <source>
        <dbReference type="ARBA" id="ARBA00023128"/>
    </source>
</evidence>
<keyword evidence="9 18" id="KW-0999">Mitochondrion inner membrane</keyword>
<gene>
    <name evidence="20" type="primary">ND2</name>
</gene>
<evidence type="ECO:0000256" key="17">
    <source>
        <dbReference type="ARBA" id="ARBA00049551"/>
    </source>
</evidence>
<reference evidence="20" key="1">
    <citation type="submission" date="2017-03" db="EMBL/GenBank/DDBJ databases">
        <title>Mitochondrial genomes of three Tetrigoidea species and phylogeny of Tetrigoidea.</title>
        <authorList>
            <person name="Lin L.-L."/>
            <person name="Li X.-J."/>
            <person name="Zhang H.-L."/>
            <person name="Zheng Z.-M."/>
        </authorList>
    </citation>
    <scope>NUCLEOTIDE SEQUENCE</scope>
</reference>
<sequence length="333" mass="38428">MKKMPMKTMFYAIMITSTLITITATSWLGVWMGLEINMLSFIPLMSNKSTYSTSSIKYFITQTLASITLMTSFITLMMNLFNQHKEIINIMMAMSILMKMGAAPVHFWFPEVMEFMEWKNCMLLMTWQKIAPLVTMSYIEVNQMFMTTIIIMSAIIGAIMGLNQISLRLILAYSSINHMAWMLASIQASMMNWIWYFLIYSLLTMIISMSMKNSNINFINEMFIVNNNNKIDKLNSAISFLSLGGMPPFIGFMPKWMLIQEMMQKCMYSVSVTLIVSSTVTLYFYMKMFLSAGLLSLKENKWTKNNFMIKNKTSFMLNSVSTLGMLMSPLFLK</sequence>
<dbReference type="PANTHER" id="PTHR46552">
    <property type="entry name" value="NADH-UBIQUINONE OXIDOREDUCTASE CHAIN 2"/>
    <property type="match status" value="1"/>
</dbReference>
<evidence type="ECO:0000256" key="12">
    <source>
        <dbReference type="ARBA" id="ARBA00022989"/>
    </source>
</evidence>
<feature type="transmembrane region" description="Helical" evidence="18">
    <location>
        <begin position="234"/>
        <end position="252"/>
    </location>
</feature>
<keyword evidence="12 18" id="KW-1133">Transmembrane helix</keyword>
<keyword evidence="13 18" id="KW-0520">NAD</keyword>
<evidence type="ECO:0000256" key="1">
    <source>
        <dbReference type="ARBA" id="ARBA00003257"/>
    </source>
</evidence>
<comment type="subcellular location">
    <subcellularLocation>
        <location evidence="2 18">Mitochondrion inner membrane</location>
        <topology evidence="2 18">Multi-pass membrane protein</topology>
    </subcellularLocation>
</comment>
<dbReference type="GO" id="GO:0008137">
    <property type="term" value="F:NADH dehydrogenase (ubiquinone) activity"/>
    <property type="evidence" value="ECO:0007669"/>
    <property type="project" value="UniProtKB-EC"/>
</dbReference>
<keyword evidence="16 18" id="KW-0472">Membrane</keyword>
<evidence type="ECO:0000259" key="19">
    <source>
        <dbReference type="Pfam" id="PF00361"/>
    </source>
</evidence>